<proteinExistence type="predicted"/>
<feature type="region of interest" description="Disordered" evidence="1">
    <location>
        <begin position="29"/>
        <end position="60"/>
    </location>
</feature>
<dbReference type="GO" id="GO:0016787">
    <property type="term" value="F:hydrolase activity"/>
    <property type="evidence" value="ECO:0007669"/>
    <property type="project" value="UniProtKB-KW"/>
</dbReference>
<dbReference type="SUPFAM" id="SSF52266">
    <property type="entry name" value="SGNH hydrolase"/>
    <property type="match status" value="1"/>
</dbReference>
<dbReference type="Gene3D" id="3.40.50.1110">
    <property type="entry name" value="SGNH hydrolase"/>
    <property type="match status" value="1"/>
</dbReference>
<dbReference type="Pfam" id="PF00657">
    <property type="entry name" value="Lipase_GDSL"/>
    <property type="match status" value="1"/>
</dbReference>
<evidence type="ECO:0000256" key="2">
    <source>
        <dbReference type="SAM" id="SignalP"/>
    </source>
</evidence>
<dbReference type="InterPro" id="IPR001087">
    <property type="entry name" value="GDSL"/>
</dbReference>
<feature type="compositionally biased region" description="Pro residues" evidence="1">
    <location>
        <begin position="46"/>
        <end position="57"/>
    </location>
</feature>
<gene>
    <name evidence="3" type="ORF">ACGFYS_24120</name>
</gene>
<dbReference type="PANTHER" id="PTHR30383">
    <property type="entry name" value="THIOESTERASE 1/PROTEASE 1/LYSOPHOSPHOLIPASE L1"/>
    <property type="match status" value="1"/>
</dbReference>
<protein>
    <submittedName>
        <fullName evidence="3">SGNH/GDSL hydrolase family protein</fullName>
    </submittedName>
</protein>
<feature type="signal peptide" evidence="2">
    <location>
        <begin position="1"/>
        <end position="31"/>
    </location>
</feature>
<evidence type="ECO:0000256" key="1">
    <source>
        <dbReference type="SAM" id="MobiDB-lite"/>
    </source>
</evidence>
<dbReference type="PANTHER" id="PTHR30383:SF5">
    <property type="entry name" value="SGNH HYDROLASE-TYPE ESTERASE DOMAIN-CONTAINING PROTEIN"/>
    <property type="match status" value="1"/>
</dbReference>
<sequence>MPYGRRRFRTAVVGAVLAVAALAGCAGGDPAAAPAPRRTPAQAPAPASPPRPTPAPASPWDVAPSSVAAVGDSITRAFDACSLLADCPEASWATGTDPAVNSLALRLLGAGRVAGNSWNLARSGARVATLPEQMARAAAERPGLVTVMIGANDACRPTAARMTPVEDFRHFFTTALARLRKDAPEARVYVASVPDLLRLWDTGRTSPLALRVWELGVCGSMLADPRDLGPAAEERRAAVRERVVAYNEVLAEVCAADELCRYDGGAVFGFRFDGTLLSTWDWFHPSRDGQARLAELAYRRITEK</sequence>
<dbReference type="InterPro" id="IPR006311">
    <property type="entry name" value="TAT_signal"/>
</dbReference>
<dbReference type="InterPro" id="IPR051532">
    <property type="entry name" value="Ester_Hydrolysis_Enzymes"/>
</dbReference>
<dbReference type="Proteomes" id="UP001604282">
    <property type="component" value="Unassembled WGS sequence"/>
</dbReference>
<dbReference type="PROSITE" id="PS51257">
    <property type="entry name" value="PROKAR_LIPOPROTEIN"/>
    <property type="match status" value="1"/>
</dbReference>
<dbReference type="InterPro" id="IPR036514">
    <property type="entry name" value="SGNH_hydro_sf"/>
</dbReference>
<dbReference type="EMBL" id="JBICZW010000016">
    <property type="protein sequence ID" value="MFG3192020.1"/>
    <property type="molecule type" value="Genomic_DNA"/>
</dbReference>
<comment type="caution">
    <text evidence="3">The sequence shown here is derived from an EMBL/GenBank/DDBJ whole genome shotgun (WGS) entry which is preliminary data.</text>
</comment>
<keyword evidence="3" id="KW-0378">Hydrolase</keyword>
<organism evidence="3 4">
    <name type="scientific">Streptomyces omiyaensis</name>
    <dbReference type="NCBI Taxonomy" id="68247"/>
    <lineage>
        <taxon>Bacteria</taxon>
        <taxon>Bacillati</taxon>
        <taxon>Actinomycetota</taxon>
        <taxon>Actinomycetes</taxon>
        <taxon>Kitasatosporales</taxon>
        <taxon>Streptomycetaceae</taxon>
        <taxon>Streptomyces</taxon>
    </lineage>
</organism>
<reference evidence="3 4" key="1">
    <citation type="submission" date="2024-10" db="EMBL/GenBank/DDBJ databases">
        <title>The Natural Products Discovery Center: Release of the First 8490 Sequenced Strains for Exploring Actinobacteria Biosynthetic Diversity.</title>
        <authorList>
            <person name="Kalkreuter E."/>
            <person name="Kautsar S.A."/>
            <person name="Yang D."/>
            <person name="Bader C.D."/>
            <person name="Teijaro C.N."/>
            <person name="Fluegel L."/>
            <person name="Davis C.M."/>
            <person name="Simpson J.R."/>
            <person name="Lauterbach L."/>
            <person name="Steele A.D."/>
            <person name="Gui C."/>
            <person name="Meng S."/>
            <person name="Li G."/>
            <person name="Viehrig K."/>
            <person name="Ye F."/>
            <person name="Su P."/>
            <person name="Kiefer A.F."/>
            <person name="Nichols A."/>
            <person name="Cepeda A.J."/>
            <person name="Yan W."/>
            <person name="Fan B."/>
            <person name="Jiang Y."/>
            <person name="Adhikari A."/>
            <person name="Zheng C.-J."/>
            <person name="Schuster L."/>
            <person name="Cowan T.M."/>
            <person name="Smanski M.J."/>
            <person name="Chevrette M.G."/>
            <person name="De Carvalho L.P.S."/>
            <person name="Shen B."/>
        </authorList>
    </citation>
    <scope>NUCLEOTIDE SEQUENCE [LARGE SCALE GENOMIC DNA]</scope>
    <source>
        <strain evidence="3 4">NPDC048229</strain>
    </source>
</reference>
<feature type="chain" id="PRO_5045537772" evidence="2">
    <location>
        <begin position="32"/>
        <end position="304"/>
    </location>
</feature>
<evidence type="ECO:0000313" key="4">
    <source>
        <dbReference type="Proteomes" id="UP001604282"/>
    </source>
</evidence>
<name>A0ABW7C097_9ACTN</name>
<dbReference type="RefSeq" id="WP_392008079.1">
    <property type="nucleotide sequence ID" value="NZ_JBIBSS010000002.1"/>
</dbReference>
<evidence type="ECO:0000313" key="3">
    <source>
        <dbReference type="EMBL" id="MFG3192020.1"/>
    </source>
</evidence>
<keyword evidence="4" id="KW-1185">Reference proteome</keyword>
<feature type="compositionally biased region" description="Low complexity" evidence="1">
    <location>
        <begin position="29"/>
        <end position="45"/>
    </location>
</feature>
<keyword evidence="2" id="KW-0732">Signal</keyword>
<dbReference type="PROSITE" id="PS51318">
    <property type="entry name" value="TAT"/>
    <property type="match status" value="1"/>
</dbReference>
<accession>A0ABW7C097</accession>